<dbReference type="EMBL" id="JAYGGQ010000019">
    <property type="protein sequence ID" value="MEA5456956.1"/>
    <property type="molecule type" value="Genomic_DNA"/>
</dbReference>
<evidence type="ECO:0000256" key="2">
    <source>
        <dbReference type="SAM" id="Phobius"/>
    </source>
</evidence>
<organism evidence="3 4">
    <name type="scientific">Sinomonas terricola</name>
    <dbReference type="NCBI Taxonomy" id="3110330"/>
    <lineage>
        <taxon>Bacteria</taxon>
        <taxon>Bacillati</taxon>
        <taxon>Actinomycetota</taxon>
        <taxon>Actinomycetes</taxon>
        <taxon>Micrococcales</taxon>
        <taxon>Micrococcaceae</taxon>
        <taxon>Sinomonas</taxon>
    </lineage>
</organism>
<keyword evidence="2" id="KW-0472">Membrane</keyword>
<evidence type="ECO:0000313" key="3">
    <source>
        <dbReference type="EMBL" id="MEA5456956.1"/>
    </source>
</evidence>
<accession>A0ABU5TBZ0</accession>
<proteinExistence type="predicted"/>
<evidence type="ECO:0000256" key="1">
    <source>
        <dbReference type="SAM" id="MobiDB-lite"/>
    </source>
</evidence>
<dbReference type="Proteomes" id="UP001304769">
    <property type="component" value="Unassembled WGS sequence"/>
</dbReference>
<feature type="compositionally biased region" description="Basic and acidic residues" evidence="1">
    <location>
        <begin position="1"/>
        <end position="17"/>
    </location>
</feature>
<dbReference type="RefSeq" id="WP_323280867.1">
    <property type="nucleotide sequence ID" value="NZ_JAYGGQ010000019.1"/>
</dbReference>
<evidence type="ECO:0000313" key="4">
    <source>
        <dbReference type="Proteomes" id="UP001304769"/>
    </source>
</evidence>
<reference evidence="3 4" key="1">
    <citation type="submission" date="2023-12" db="EMBL/GenBank/DDBJ databases">
        <title>Sinomonas terricola sp. nov, isolated from litchi orchard soil in Guangdong, PR China.</title>
        <authorList>
            <person name="Jiaxin W."/>
            <person name="Yang Z."/>
            <person name="Honghui Z."/>
        </authorList>
    </citation>
    <scope>NUCLEOTIDE SEQUENCE [LARGE SCALE GENOMIC DNA]</scope>
    <source>
        <strain evidence="3 4">JGH33</strain>
    </source>
</reference>
<protein>
    <submittedName>
        <fullName evidence="3">Uncharacterized protein</fullName>
    </submittedName>
</protein>
<keyword evidence="2" id="KW-0812">Transmembrane</keyword>
<name>A0ABU5TBZ0_9MICC</name>
<keyword evidence="2" id="KW-1133">Transmembrane helix</keyword>
<keyword evidence="4" id="KW-1185">Reference proteome</keyword>
<comment type="caution">
    <text evidence="3">The sequence shown here is derived from an EMBL/GenBank/DDBJ whole genome shotgun (WGS) entry which is preliminary data.</text>
</comment>
<feature type="region of interest" description="Disordered" evidence="1">
    <location>
        <begin position="1"/>
        <end position="31"/>
    </location>
</feature>
<gene>
    <name evidence="3" type="ORF">SPF06_19715</name>
</gene>
<sequence>MKEKAAAESVEQKEERMSTILPGPPREPEPPRRRRLLWAGVVLLLCVAVVAAIAGAAALFGPQRPTAQPTSTQPVGQAEVGGVNGCLAGTDVTTAAMLTAQRTAPHTQQGATAFAAVIFAWMTQIPRIPAAEGTEAMKTLQSSNAASDLLDQPRQLASATFPAGLKTGRTSFVNGKYLIASATADEVRVSVGGSAVYNGQRADSDTAAMTFDLVWEGGMWKLKNNDQAQDVTMTFKSGTPFAGGC</sequence>
<feature type="transmembrane region" description="Helical" evidence="2">
    <location>
        <begin position="36"/>
        <end position="60"/>
    </location>
</feature>